<keyword evidence="4" id="KW-0560">Oxidoreductase</keyword>
<feature type="binding site" description="axial binding residue" evidence="6">
    <location>
        <position position="437"/>
    </location>
    <ligand>
        <name>heme</name>
        <dbReference type="ChEBI" id="CHEBI:30413"/>
    </ligand>
    <ligandPart>
        <name>Fe</name>
        <dbReference type="ChEBI" id="CHEBI:18248"/>
    </ligandPart>
</feature>
<dbReference type="GO" id="GO:0016709">
    <property type="term" value="F:oxidoreductase activity, acting on paired donors, with incorporation or reduction of molecular oxygen, NAD(P)H as one donor, and incorporation of one atom of oxygen"/>
    <property type="evidence" value="ECO:0007669"/>
    <property type="project" value="UniProtKB-ARBA"/>
</dbReference>
<organism evidence="9 10">
    <name type="scientific">Paspalum notatum var. saurae</name>
    <dbReference type="NCBI Taxonomy" id="547442"/>
    <lineage>
        <taxon>Eukaryota</taxon>
        <taxon>Viridiplantae</taxon>
        <taxon>Streptophyta</taxon>
        <taxon>Embryophyta</taxon>
        <taxon>Tracheophyta</taxon>
        <taxon>Spermatophyta</taxon>
        <taxon>Magnoliopsida</taxon>
        <taxon>Liliopsida</taxon>
        <taxon>Poales</taxon>
        <taxon>Poaceae</taxon>
        <taxon>PACMAD clade</taxon>
        <taxon>Panicoideae</taxon>
        <taxon>Andropogonodae</taxon>
        <taxon>Paspaleae</taxon>
        <taxon>Paspalinae</taxon>
        <taxon>Paspalum</taxon>
    </lineage>
</organism>
<sequence>MAFFLLFVLLTTLIFSSYALQLFHDSRHRLPPGPWPLPLIGNLHQLDHLPHRSLARLAARHGPLMSLRLGAILTIVASSPDTAREILQRHNADIAARSIGDSMRACGHCERSVLCLPPRRKWRALRRLGAAELFSPQRLAATWFHRQEAVAGLVRRVSDHAARGESVDIGGAAHAAALGLLSRTMLSADLDSGTAREVSDIVDEASVLAAGPNVSDFFPALAAADLQGVRRRMARLVRRMYAIIDEQIERRKHSHAAGEARRNDLLDVMLDKEGELEEESTDDMRRHHTIRGLFTDLFTGGETTSHTIECALAELLQAPNSMRKVQEELKSVIGTKHQIEETDISKLPYLQAVVKETLRLHPPVPLPPYEAEATVEIQGYTIPKGTKVLINIWAINRCADAWVEPNKFMPERFLRTEVNFMGRDFQLIPFGAGRRICLGLPLAYLICPRRPHHQVYRLHQARWNNHQVKLHQLMSSMDQLLVAELNNYNKRFTKEDDKDTPRLNQRGELRRTSSAWQNCHEETYGCPVLCGLAPVVVLRSFGDRVEVFAVSVSLFPSLGRIQPWSAHDLIRIPYLTSVVQTMAFFLACISSLLFIFLTTYIFQPHLDARRRLPPGPRRLPVIGNLHNMGRRNPPHRAFARLADCYGPLVSVRLGGVRAVVASSSDAAREVLQEHNAELAGAAAWTRGTRAATTPTPSSRSRRAASGLATEAMLAPRRLAELGTAREEQARELVRGVAEAAEAGEPVDVARAVFPRVAGVLWRSMFSEGEDGLDAATELELGDVVREAVVVAAAPNLSDYFPVLAAADQLGVRCRMEKLVGWTYALIDRPIERRRRARAAGEPRKGDLLDAALDMEGGGEVDGDDEGWVMNQDTMRGMFMDLLVAGSGSTTSTI</sequence>
<evidence type="ECO:0000256" key="5">
    <source>
        <dbReference type="ARBA" id="ARBA00023004"/>
    </source>
</evidence>
<comment type="similarity">
    <text evidence="1">Belongs to the cytochrome P450 family.</text>
</comment>
<keyword evidence="6" id="KW-0349">Heme</keyword>
<dbReference type="GO" id="GO:0005506">
    <property type="term" value="F:iron ion binding"/>
    <property type="evidence" value="ECO:0007669"/>
    <property type="project" value="InterPro"/>
</dbReference>
<keyword evidence="10" id="KW-1185">Reference proteome</keyword>
<keyword evidence="7" id="KW-1133">Transmembrane helix</keyword>
<name>A0AAQ3SIJ4_PASNO</name>
<dbReference type="PANTHER" id="PTHR47950:SF27">
    <property type="entry name" value="IG-LIKE DOMAIN-CONTAINING PROTEIN"/>
    <property type="match status" value="1"/>
</dbReference>
<feature type="chain" id="PRO_5042864801" description="Cytochrome P450" evidence="8">
    <location>
        <begin position="20"/>
        <end position="893"/>
    </location>
</feature>
<evidence type="ECO:0000256" key="4">
    <source>
        <dbReference type="ARBA" id="ARBA00023002"/>
    </source>
</evidence>
<dbReference type="GO" id="GO:0006952">
    <property type="term" value="P:defense response"/>
    <property type="evidence" value="ECO:0007669"/>
    <property type="project" value="UniProtKB-KW"/>
</dbReference>
<dbReference type="InterPro" id="IPR001128">
    <property type="entry name" value="Cyt_P450"/>
</dbReference>
<evidence type="ECO:0000256" key="8">
    <source>
        <dbReference type="SAM" id="SignalP"/>
    </source>
</evidence>
<feature type="transmembrane region" description="Helical" evidence="7">
    <location>
        <begin position="582"/>
        <end position="602"/>
    </location>
</feature>
<dbReference type="PANTHER" id="PTHR47950">
    <property type="entry name" value="CYTOCHROME P450, FAMILY 76, SUBFAMILY C, POLYPEPTIDE 5-RELATED"/>
    <property type="match status" value="1"/>
</dbReference>
<evidence type="ECO:0000256" key="1">
    <source>
        <dbReference type="ARBA" id="ARBA00010617"/>
    </source>
</evidence>
<dbReference type="GO" id="GO:0020037">
    <property type="term" value="F:heme binding"/>
    <property type="evidence" value="ECO:0007669"/>
    <property type="project" value="InterPro"/>
</dbReference>
<dbReference type="SUPFAM" id="SSF48264">
    <property type="entry name" value="Cytochrome P450"/>
    <property type="match status" value="2"/>
</dbReference>
<dbReference type="Gene3D" id="1.10.630.10">
    <property type="entry name" value="Cytochrome P450"/>
    <property type="match status" value="2"/>
</dbReference>
<keyword evidence="5 6" id="KW-0408">Iron</keyword>
<keyword evidence="3" id="KW-0611">Plant defense</keyword>
<dbReference type="PRINTS" id="PR00463">
    <property type="entry name" value="EP450I"/>
</dbReference>
<keyword evidence="7" id="KW-0472">Membrane</keyword>
<dbReference type="Proteomes" id="UP001341281">
    <property type="component" value="Chromosome 01"/>
</dbReference>
<evidence type="ECO:0000256" key="3">
    <source>
        <dbReference type="ARBA" id="ARBA00022821"/>
    </source>
</evidence>
<keyword evidence="2 6" id="KW-0479">Metal-binding</keyword>
<dbReference type="PROSITE" id="PS00086">
    <property type="entry name" value="CYTOCHROME_P450"/>
    <property type="match status" value="1"/>
</dbReference>
<proteinExistence type="inferred from homology"/>
<dbReference type="InterPro" id="IPR036396">
    <property type="entry name" value="Cyt_P450_sf"/>
</dbReference>
<evidence type="ECO:0008006" key="11">
    <source>
        <dbReference type="Google" id="ProtNLM"/>
    </source>
</evidence>
<evidence type="ECO:0000313" key="9">
    <source>
        <dbReference type="EMBL" id="WVZ49638.1"/>
    </source>
</evidence>
<dbReference type="PRINTS" id="PR00385">
    <property type="entry name" value="P450"/>
</dbReference>
<dbReference type="InterPro" id="IPR002401">
    <property type="entry name" value="Cyt_P450_E_grp-I"/>
</dbReference>
<dbReference type="Pfam" id="PF00067">
    <property type="entry name" value="p450"/>
    <property type="match status" value="2"/>
</dbReference>
<evidence type="ECO:0000256" key="2">
    <source>
        <dbReference type="ARBA" id="ARBA00022723"/>
    </source>
</evidence>
<evidence type="ECO:0000313" key="10">
    <source>
        <dbReference type="Proteomes" id="UP001341281"/>
    </source>
</evidence>
<evidence type="ECO:0000256" key="6">
    <source>
        <dbReference type="PIRSR" id="PIRSR602401-1"/>
    </source>
</evidence>
<evidence type="ECO:0000256" key="7">
    <source>
        <dbReference type="SAM" id="Phobius"/>
    </source>
</evidence>
<gene>
    <name evidence="9" type="ORF">U9M48_000978</name>
</gene>
<protein>
    <recommendedName>
        <fullName evidence="11">Cytochrome P450</fullName>
    </recommendedName>
</protein>
<dbReference type="InterPro" id="IPR017972">
    <property type="entry name" value="Cyt_P450_CS"/>
</dbReference>
<reference evidence="9 10" key="1">
    <citation type="submission" date="2024-02" db="EMBL/GenBank/DDBJ databases">
        <title>High-quality chromosome-scale genome assembly of Pensacola bahiagrass (Paspalum notatum Flugge var. saurae).</title>
        <authorList>
            <person name="Vega J.M."/>
            <person name="Podio M."/>
            <person name="Orjuela J."/>
            <person name="Siena L.A."/>
            <person name="Pessino S.C."/>
            <person name="Combes M.C."/>
            <person name="Mariac C."/>
            <person name="Albertini E."/>
            <person name="Pupilli F."/>
            <person name="Ortiz J.P.A."/>
            <person name="Leblanc O."/>
        </authorList>
    </citation>
    <scope>NUCLEOTIDE SEQUENCE [LARGE SCALE GENOMIC DNA]</scope>
    <source>
        <strain evidence="9">R1</strain>
        <tissue evidence="9">Leaf</tissue>
    </source>
</reference>
<dbReference type="GO" id="GO:0051502">
    <property type="term" value="P:diterpene phytoalexin biosynthetic process"/>
    <property type="evidence" value="ECO:0007669"/>
    <property type="project" value="UniProtKB-ARBA"/>
</dbReference>
<comment type="cofactor">
    <cofactor evidence="6">
        <name>heme</name>
        <dbReference type="ChEBI" id="CHEBI:30413"/>
    </cofactor>
</comment>
<dbReference type="EMBL" id="CP144745">
    <property type="protein sequence ID" value="WVZ49638.1"/>
    <property type="molecule type" value="Genomic_DNA"/>
</dbReference>
<feature type="signal peptide" evidence="8">
    <location>
        <begin position="1"/>
        <end position="19"/>
    </location>
</feature>
<accession>A0AAQ3SIJ4</accession>
<keyword evidence="8" id="KW-0732">Signal</keyword>
<dbReference type="FunFam" id="1.10.630.10:FF:000007">
    <property type="entry name" value="Cytochrome P450 76C4"/>
    <property type="match status" value="1"/>
</dbReference>
<dbReference type="AlphaFoldDB" id="A0AAQ3SIJ4"/>
<keyword evidence="7" id="KW-0812">Transmembrane</keyword>